<evidence type="ECO:0000313" key="6">
    <source>
        <dbReference type="Proteomes" id="UP000296822"/>
    </source>
</evidence>
<evidence type="ECO:0000259" key="2">
    <source>
        <dbReference type="Pfam" id="PF11495"/>
    </source>
</evidence>
<name>A0A4D6HHY7_9EURY</name>
<dbReference type="KEGG" id="nbg:DV706_01005"/>
<dbReference type="InterPro" id="IPR036388">
    <property type="entry name" value="WH-like_DNA-bd_sf"/>
</dbReference>
<feature type="domain" description="Transcription regulator TrmB C-terminal" evidence="2">
    <location>
        <begin position="266"/>
        <end position="384"/>
    </location>
</feature>
<dbReference type="InterPro" id="IPR055768">
    <property type="entry name" value="DUF7344"/>
</dbReference>
<dbReference type="Proteomes" id="UP000296822">
    <property type="component" value="Plasmid unnamed1"/>
</dbReference>
<dbReference type="Pfam" id="PF24035">
    <property type="entry name" value="DUF7344"/>
    <property type="match status" value="2"/>
</dbReference>
<dbReference type="EMBL" id="CP031305">
    <property type="protein sequence ID" value="QCC53181.1"/>
    <property type="molecule type" value="Genomic_DNA"/>
</dbReference>
<dbReference type="AlphaFoldDB" id="A0A4D6HHY7"/>
<feature type="region of interest" description="Disordered" evidence="1">
    <location>
        <begin position="242"/>
        <end position="264"/>
    </location>
</feature>
<reference evidence="4 6" key="1">
    <citation type="journal article" date="2019" name="Nat. Commun.">
        <title>A new type of DNA phosphorothioation-based antiviral system in archaea.</title>
        <authorList>
            <person name="Xiong L."/>
            <person name="Liu S."/>
            <person name="Chen S."/>
            <person name="Xiao Y."/>
            <person name="Zhu B."/>
            <person name="Gao Y."/>
            <person name="Zhang Y."/>
            <person name="Chen B."/>
            <person name="Luo J."/>
            <person name="Deng Z."/>
            <person name="Chen X."/>
            <person name="Wang L."/>
            <person name="Chen S."/>
        </authorList>
    </citation>
    <scope>NUCLEOTIDE SEQUENCE [LARGE SCALE GENOMIC DNA]</scope>
    <source>
        <strain evidence="4 6">JCM 10635</strain>
        <plasmid evidence="5 6">unnamed1</plasmid>
    </source>
</reference>
<dbReference type="Pfam" id="PF11495">
    <property type="entry name" value="Regulator_TrmB"/>
    <property type="match status" value="1"/>
</dbReference>
<evidence type="ECO:0000259" key="3">
    <source>
        <dbReference type="Pfam" id="PF24035"/>
    </source>
</evidence>
<evidence type="ECO:0000313" key="5">
    <source>
        <dbReference type="EMBL" id="QCC56126.1"/>
    </source>
</evidence>
<dbReference type="GeneID" id="39852827"/>
<organism evidence="4 6">
    <name type="scientific">Natronorubrum bangense</name>
    <dbReference type="NCBI Taxonomy" id="61858"/>
    <lineage>
        <taxon>Archaea</taxon>
        <taxon>Methanobacteriati</taxon>
        <taxon>Methanobacteriota</taxon>
        <taxon>Stenosarchaea group</taxon>
        <taxon>Halobacteria</taxon>
        <taxon>Halobacteriales</taxon>
        <taxon>Natrialbaceae</taxon>
        <taxon>Natronorubrum</taxon>
    </lineage>
</organism>
<feature type="domain" description="DUF7344" evidence="3">
    <location>
        <begin position="14"/>
        <end position="92"/>
    </location>
</feature>
<accession>A0A4D6HHY7</accession>
<feature type="domain" description="DUF7344" evidence="3">
    <location>
        <begin position="135"/>
        <end position="212"/>
    </location>
</feature>
<sequence length="427" mass="47418">MSACLTAERTTTAFDILVDPRRRYLLSLLYERAAADRTQPTPHSIETLATDVAACEHGCPIVTNEQCRETHIELVHHHVPRLSDIGLVTDETHGDTRTVALADHPILDLEWMTHFLEDPNGGSTIDEAMLNRTLEALQPARCRLSCAILARQRTDLAVDDLAALIATHEDDTRLVDLETSDWRPISTALRHDYLPSLAAADLVDYDRSSETVALEPDAPQWRADWLAASPIREVVMALETRPAQAGTDSRGDTAADSNSARTSSGWTIEGTARVIARSHEIVDSADEELFVMAPDETMVQQRCLERWQAAANRGVDVYVGSRSPRVRDTVRSAVPEATVCEPQFDWLNFHVERHHHGRIVFADRERVLLVTVDDEETDPQATAITGDSPEDALVRLVREHVGPRLDRLQSRCANGDEATEAATSLRL</sequence>
<gene>
    <name evidence="4" type="ORF">DV706_01005</name>
    <name evidence="5" type="ORF">DV706_16265</name>
</gene>
<geneLocation type="plasmid" evidence="5">
    <name>unnamed1</name>
</geneLocation>
<protein>
    <submittedName>
        <fullName evidence="4">Uncharacterized protein</fullName>
    </submittedName>
</protein>
<proteinExistence type="predicted"/>
<evidence type="ECO:0000256" key="1">
    <source>
        <dbReference type="SAM" id="MobiDB-lite"/>
    </source>
</evidence>
<dbReference type="EMBL" id="CP031306">
    <property type="protein sequence ID" value="QCC56126.1"/>
    <property type="molecule type" value="Genomic_DNA"/>
</dbReference>
<dbReference type="RefSeq" id="WP_006067874.1">
    <property type="nucleotide sequence ID" value="NZ_CP031305.1"/>
</dbReference>
<evidence type="ECO:0000313" key="4">
    <source>
        <dbReference type="EMBL" id="QCC53181.1"/>
    </source>
</evidence>
<dbReference type="Gene3D" id="1.10.10.10">
    <property type="entry name" value="Winged helix-like DNA-binding domain superfamily/Winged helix DNA-binding domain"/>
    <property type="match status" value="1"/>
</dbReference>
<feature type="compositionally biased region" description="Polar residues" evidence="1">
    <location>
        <begin position="255"/>
        <end position="264"/>
    </location>
</feature>
<dbReference type="KEGG" id="nbg:DV706_16265"/>
<keyword evidence="5" id="KW-0614">Plasmid</keyword>
<dbReference type="Proteomes" id="UP000296822">
    <property type="component" value="Chromosome"/>
</dbReference>
<dbReference type="InterPro" id="IPR021586">
    <property type="entry name" value="Tscrpt_reg_TrmB_C"/>
</dbReference>